<dbReference type="EMBL" id="CP047897">
    <property type="protein sequence ID" value="QHL86870.1"/>
    <property type="molecule type" value="Genomic_DNA"/>
</dbReference>
<dbReference type="Pfam" id="PF13426">
    <property type="entry name" value="PAS_9"/>
    <property type="match status" value="2"/>
</dbReference>
<evidence type="ECO:0000256" key="2">
    <source>
        <dbReference type="ARBA" id="ARBA00012438"/>
    </source>
</evidence>
<dbReference type="Gene3D" id="3.30.450.20">
    <property type="entry name" value="PAS domain"/>
    <property type="match status" value="3"/>
</dbReference>
<proteinExistence type="predicted"/>
<keyword evidence="10" id="KW-1185">Reference proteome</keyword>
<dbReference type="PANTHER" id="PTHR43304">
    <property type="entry name" value="PHYTOCHROME-LIKE PROTEIN CPH1"/>
    <property type="match status" value="1"/>
</dbReference>
<dbReference type="RefSeq" id="WP_160689691.1">
    <property type="nucleotide sequence ID" value="NZ_CP047897.1"/>
</dbReference>
<dbReference type="EC" id="2.7.13.3" evidence="2"/>
<comment type="catalytic activity">
    <reaction evidence="1">
        <text>ATP + protein L-histidine = ADP + protein N-phospho-L-histidine.</text>
        <dbReference type="EC" id="2.7.13.3"/>
    </reaction>
</comment>
<dbReference type="Pfam" id="PF08447">
    <property type="entry name" value="PAS_3"/>
    <property type="match status" value="1"/>
</dbReference>
<dbReference type="Proteomes" id="UP000464214">
    <property type="component" value="Chromosome"/>
</dbReference>
<protein>
    <recommendedName>
        <fullName evidence="2">histidine kinase</fullName>
        <ecNumber evidence="2">2.7.13.3</ecNumber>
    </recommendedName>
</protein>
<dbReference type="InterPro" id="IPR035965">
    <property type="entry name" value="PAS-like_dom_sf"/>
</dbReference>
<dbReference type="InterPro" id="IPR003594">
    <property type="entry name" value="HATPase_dom"/>
</dbReference>
<dbReference type="InterPro" id="IPR036890">
    <property type="entry name" value="HATPase_C_sf"/>
</dbReference>
<dbReference type="SMART" id="SM00086">
    <property type="entry name" value="PAC"/>
    <property type="match status" value="3"/>
</dbReference>
<keyword evidence="4" id="KW-0808">Transferase</keyword>
<dbReference type="SUPFAM" id="SSF55785">
    <property type="entry name" value="PYP-like sensor domain (PAS domain)"/>
    <property type="match status" value="3"/>
</dbReference>
<dbReference type="PROSITE" id="PS50109">
    <property type="entry name" value="HIS_KIN"/>
    <property type="match status" value="1"/>
</dbReference>
<gene>
    <name evidence="9" type="ORF">GU926_05230</name>
</gene>
<dbReference type="SUPFAM" id="SSF55874">
    <property type="entry name" value="ATPase domain of HSP90 chaperone/DNA topoisomerase II/histidine kinase"/>
    <property type="match status" value="1"/>
</dbReference>
<keyword evidence="5" id="KW-0418">Kinase</keyword>
<feature type="domain" description="Histidine kinase" evidence="6">
    <location>
        <begin position="388"/>
        <end position="602"/>
    </location>
</feature>
<dbReference type="InterPro" id="IPR036097">
    <property type="entry name" value="HisK_dim/P_sf"/>
</dbReference>
<dbReference type="Gene3D" id="1.10.287.130">
    <property type="match status" value="1"/>
</dbReference>
<dbReference type="InterPro" id="IPR001610">
    <property type="entry name" value="PAC"/>
</dbReference>
<dbReference type="InterPro" id="IPR052162">
    <property type="entry name" value="Sensor_kinase/Photoreceptor"/>
</dbReference>
<sequence length="613" mass="70524">MTPEHPYRLLFENNPLPMWVFDTETYRFLMVNHAAIELYGYSEQEFLQKSIMDIRPKEELAALEEVLNKGRTAYNRAGEWVHTTKDGKRLYVEVASHTLPEHEGRGRRLVVIHDLSARKRTEQQLQAAELLAQSILKNIEEIVFTLNEELEPVYVSPQCESNLGYSPEEFYQDKGLWFKIIHPEDRQIFKRFLPRLKSTPNHFQVECRFLTANKGERWQLIQCAATLDQNGRISRLDGSLIDISKRKAAEQKLQFSDFSVERAAEAFLWTRADGSIMRANAAACSLLGYTKEELLTLSILEVDHNFKAEVWKWKENDKALSHETVFKGKSGQLLPVELHLNHFLFEDDNYCFISVKDISARKQAEEERNSLIEETVRQNEHLQQFAYIVSHNLRAPVANIVGLTSLYNRDNLQDPINPVLINKLERTSQRLDATIKDLNEILTIRSQTQKVLETVDLQHILAHVRESLASQLQSSHAYFEVDFSGGTLVLGVKSYVHSILFNLITNAIKYRSLERGLKIKIKTVFSEGYLCLLLQDNGLGIDMVRQQHKVFGLYRRFHPHIEGKGLGLHMSKTQVESIGGWIDVDSTVDQGSTFKVYFQAHPRNEQLSSGISN</sequence>
<accession>A0A6P1NUY9</accession>
<evidence type="ECO:0000259" key="8">
    <source>
        <dbReference type="PROSITE" id="PS50113"/>
    </source>
</evidence>
<feature type="domain" description="PAS" evidence="7">
    <location>
        <begin position="128"/>
        <end position="200"/>
    </location>
</feature>
<evidence type="ECO:0000313" key="9">
    <source>
        <dbReference type="EMBL" id="QHL86870.1"/>
    </source>
</evidence>
<dbReference type="InterPro" id="IPR000700">
    <property type="entry name" value="PAS-assoc_C"/>
</dbReference>
<dbReference type="CDD" id="cd00082">
    <property type="entry name" value="HisKA"/>
    <property type="match status" value="1"/>
</dbReference>
<dbReference type="Gene3D" id="3.30.565.10">
    <property type="entry name" value="Histidine kinase-like ATPase, C-terminal domain"/>
    <property type="match status" value="1"/>
</dbReference>
<dbReference type="GO" id="GO:0000155">
    <property type="term" value="F:phosphorelay sensor kinase activity"/>
    <property type="evidence" value="ECO:0007669"/>
    <property type="project" value="InterPro"/>
</dbReference>
<dbReference type="InterPro" id="IPR013655">
    <property type="entry name" value="PAS_fold_3"/>
</dbReference>
<name>A0A6P1NUY9_9BACT</name>
<feature type="domain" description="PAS" evidence="7">
    <location>
        <begin position="260"/>
        <end position="295"/>
    </location>
</feature>
<dbReference type="PROSITE" id="PS50112">
    <property type="entry name" value="PAS"/>
    <property type="match status" value="3"/>
</dbReference>
<evidence type="ECO:0000256" key="3">
    <source>
        <dbReference type="ARBA" id="ARBA00022553"/>
    </source>
</evidence>
<evidence type="ECO:0000259" key="6">
    <source>
        <dbReference type="PROSITE" id="PS50109"/>
    </source>
</evidence>
<reference evidence="9 10" key="1">
    <citation type="submission" date="2020-01" db="EMBL/GenBank/DDBJ databases">
        <authorList>
            <person name="Kim M."/>
        </authorList>
    </citation>
    <scope>NUCLEOTIDE SEQUENCE [LARGE SCALE GENOMIC DNA]</scope>
    <source>
        <strain evidence="9 10">BT10</strain>
    </source>
</reference>
<dbReference type="NCBIfam" id="TIGR00229">
    <property type="entry name" value="sensory_box"/>
    <property type="match status" value="3"/>
</dbReference>
<dbReference type="InterPro" id="IPR005467">
    <property type="entry name" value="His_kinase_dom"/>
</dbReference>
<organism evidence="9 10">
    <name type="scientific">Nibribacter ruber</name>
    <dbReference type="NCBI Taxonomy" id="2698458"/>
    <lineage>
        <taxon>Bacteria</taxon>
        <taxon>Pseudomonadati</taxon>
        <taxon>Bacteroidota</taxon>
        <taxon>Cytophagia</taxon>
        <taxon>Cytophagales</taxon>
        <taxon>Hymenobacteraceae</taxon>
        <taxon>Nibribacter</taxon>
    </lineage>
</organism>
<feature type="domain" description="PAS" evidence="7">
    <location>
        <begin position="3"/>
        <end position="69"/>
    </location>
</feature>
<feature type="domain" description="PAC" evidence="8">
    <location>
        <begin position="203"/>
        <end position="255"/>
    </location>
</feature>
<dbReference type="SMART" id="SM00091">
    <property type="entry name" value="PAS"/>
    <property type="match status" value="3"/>
</dbReference>
<dbReference type="InterPro" id="IPR000014">
    <property type="entry name" value="PAS"/>
</dbReference>
<feature type="domain" description="PAC" evidence="8">
    <location>
        <begin position="76"/>
        <end position="127"/>
    </location>
</feature>
<dbReference type="PRINTS" id="PR00344">
    <property type="entry name" value="BCTRLSENSOR"/>
</dbReference>
<dbReference type="SMART" id="SM00388">
    <property type="entry name" value="HisKA"/>
    <property type="match status" value="1"/>
</dbReference>
<dbReference type="CDD" id="cd00130">
    <property type="entry name" value="PAS"/>
    <property type="match status" value="3"/>
</dbReference>
<dbReference type="PANTHER" id="PTHR43304:SF1">
    <property type="entry name" value="PAC DOMAIN-CONTAINING PROTEIN"/>
    <property type="match status" value="1"/>
</dbReference>
<dbReference type="SMART" id="SM00387">
    <property type="entry name" value="HATPase_c"/>
    <property type="match status" value="1"/>
</dbReference>
<evidence type="ECO:0000259" key="7">
    <source>
        <dbReference type="PROSITE" id="PS50112"/>
    </source>
</evidence>
<dbReference type="InterPro" id="IPR003661">
    <property type="entry name" value="HisK_dim/P_dom"/>
</dbReference>
<evidence type="ECO:0000313" key="10">
    <source>
        <dbReference type="Proteomes" id="UP000464214"/>
    </source>
</evidence>
<dbReference type="SUPFAM" id="SSF47384">
    <property type="entry name" value="Homodimeric domain of signal transducing histidine kinase"/>
    <property type="match status" value="1"/>
</dbReference>
<keyword evidence="3" id="KW-0597">Phosphoprotein</keyword>
<dbReference type="PROSITE" id="PS50113">
    <property type="entry name" value="PAC"/>
    <property type="match status" value="2"/>
</dbReference>
<evidence type="ECO:0000256" key="4">
    <source>
        <dbReference type="ARBA" id="ARBA00022679"/>
    </source>
</evidence>
<evidence type="ECO:0000256" key="1">
    <source>
        <dbReference type="ARBA" id="ARBA00000085"/>
    </source>
</evidence>
<dbReference type="Pfam" id="PF02518">
    <property type="entry name" value="HATPase_c"/>
    <property type="match status" value="1"/>
</dbReference>
<dbReference type="Pfam" id="PF00512">
    <property type="entry name" value="HisKA"/>
    <property type="match status" value="1"/>
</dbReference>
<dbReference type="InterPro" id="IPR004358">
    <property type="entry name" value="Sig_transdc_His_kin-like_C"/>
</dbReference>
<dbReference type="CDD" id="cd00075">
    <property type="entry name" value="HATPase"/>
    <property type="match status" value="1"/>
</dbReference>
<evidence type="ECO:0000256" key="5">
    <source>
        <dbReference type="ARBA" id="ARBA00022777"/>
    </source>
</evidence>
<dbReference type="KEGG" id="nib:GU926_05230"/>
<dbReference type="AlphaFoldDB" id="A0A6P1NUY9"/>